<reference evidence="1 2" key="1">
    <citation type="submission" date="2016-11" db="EMBL/GenBank/DDBJ databases">
        <title>Comparative genomics of Bartonella apis.</title>
        <authorList>
            <person name="Engel P."/>
        </authorList>
    </citation>
    <scope>NUCLEOTIDE SEQUENCE [LARGE SCALE GENOMIC DNA]</scope>
    <source>
        <strain evidence="1 2">BBC0178</strain>
    </source>
</reference>
<sequence length="97" mass="10929">MPVKPLSFDEIKAIAESIDQSFRDAGYVFYHGNTGMTEQSFGENRLYKLDTYGKWQLPDRGKLFKYSLQVATYDSYSNVGLTIPLSPDVGKDAPEPI</sequence>
<organism evidence="1 2">
    <name type="scientific">Bartonella apihabitans</name>
    <dbReference type="NCBI Taxonomy" id="2750929"/>
    <lineage>
        <taxon>Bacteria</taxon>
        <taxon>Pseudomonadati</taxon>
        <taxon>Pseudomonadota</taxon>
        <taxon>Alphaproteobacteria</taxon>
        <taxon>Hyphomicrobiales</taxon>
        <taxon>Bartonellaceae</taxon>
        <taxon>Bartonella</taxon>
    </lineage>
</organism>
<dbReference type="Proteomes" id="UP000189660">
    <property type="component" value="Chromosome"/>
</dbReference>
<dbReference type="KEGG" id="bapa:BBC0178_004200"/>
<keyword evidence="2" id="KW-1185">Reference proteome</keyword>
<dbReference type="RefSeq" id="WP_149867399.1">
    <property type="nucleotide sequence ID" value="NZ_CAXTKO020000001.1"/>
</dbReference>
<dbReference type="EMBL" id="CP015820">
    <property type="protein sequence ID" value="AQT41919.1"/>
    <property type="molecule type" value="Genomic_DNA"/>
</dbReference>
<proteinExistence type="predicted"/>
<evidence type="ECO:0000313" key="2">
    <source>
        <dbReference type="Proteomes" id="UP000189660"/>
    </source>
</evidence>
<dbReference type="AlphaFoldDB" id="A0A1U9M8Z6"/>
<accession>A0A1U9M8Z6</accession>
<evidence type="ECO:0000313" key="1">
    <source>
        <dbReference type="EMBL" id="AQT41919.1"/>
    </source>
</evidence>
<protein>
    <submittedName>
        <fullName evidence="1">Uncharacterized protein</fullName>
    </submittedName>
</protein>
<gene>
    <name evidence="1" type="ORF">BBC0178_004200</name>
</gene>
<name>A0A1U9M8Z6_9HYPH</name>